<accession>A0A9W7SHY0</accession>
<feature type="region of interest" description="Disordered" evidence="1">
    <location>
        <begin position="1"/>
        <end position="71"/>
    </location>
</feature>
<proteinExistence type="predicted"/>
<name>A0A9W7SHY0_9PEZI</name>
<evidence type="ECO:0000313" key="3">
    <source>
        <dbReference type="Proteomes" id="UP001138500"/>
    </source>
</evidence>
<reference evidence="2 3" key="1">
    <citation type="journal article" date="2018" name="IMA Fungus">
        <title>IMA Genome-F 10: Nine draft genome sequences of Claviceps purpurea s.lat., including C. arundinis, C. humidiphila, and C. cf. spartinae, pseudomolecules for the pitch canker pathogen Fusarium circinatum, draft genome of Davidsoniella eucalypti, Grosmannia galeiformis, Quambalaria eucalypti, and Teratosphaeria destructans.</title>
        <authorList>
            <person name="Wingfield B.D."/>
            <person name="Liu M."/>
            <person name="Nguyen H.D."/>
            <person name="Lane F.A."/>
            <person name="Morgan S.W."/>
            <person name="De Vos L."/>
            <person name="Wilken P.M."/>
            <person name="Duong T.A."/>
            <person name="Aylward J."/>
            <person name="Coetzee M.P."/>
            <person name="Dadej K."/>
            <person name="De Beer Z.W."/>
            <person name="Findlay W."/>
            <person name="Havenga M."/>
            <person name="Kolarik M."/>
            <person name="Menzies J.G."/>
            <person name="Naidoo K."/>
            <person name="Pochopski O."/>
            <person name="Shoukouhi P."/>
            <person name="Santana Q.C."/>
            <person name="Seifert K.A."/>
            <person name="Soal N."/>
            <person name="Steenkamp E.T."/>
            <person name="Tatham C.T."/>
            <person name="van der Nest M.A."/>
            <person name="Wingfield M.J."/>
        </authorList>
    </citation>
    <scope>NUCLEOTIDE SEQUENCE [LARGE SCALE GENOMIC DNA]</scope>
    <source>
        <strain evidence="2">CMW44962</strain>
    </source>
</reference>
<feature type="compositionally biased region" description="Polar residues" evidence="1">
    <location>
        <begin position="61"/>
        <end position="71"/>
    </location>
</feature>
<dbReference type="Proteomes" id="UP001138500">
    <property type="component" value="Unassembled WGS sequence"/>
</dbReference>
<gene>
    <name evidence="2" type="ORF">Tdes44962_MAKER10445</name>
</gene>
<evidence type="ECO:0000313" key="2">
    <source>
        <dbReference type="EMBL" id="KAH9809266.1"/>
    </source>
</evidence>
<comment type="caution">
    <text evidence="2">The sequence shown here is derived from an EMBL/GenBank/DDBJ whole genome shotgun (WGS) entry which is preliminary data.</text>
</comment>
<feature type="non-terminal residue" evidence="2">
    <location>
        <position position="100"/>
    </location>
</feature>
<protein>
    <submittedName>
        <fullName evidence="2">Uncharacterized protein</fullName>
    </submittedName>
</protein>
<keyword evidence="3" id="KW-1185">Reference proteome</keyword>
<sequence length="100" mass="10576">MPPKKGSALAQLTRKAKGSGVTKAVPGSAYERIRRKNESCRTGIKRRSNEADEGDDAVILPTSQRPTTAQATKRAGSLATAIRNYGGGTAALQRPLRVAN</sequence>
<organism evidence="2 3">
    <name type="scientific">Teratosphaeria destructans</name>
    <dbReference type="NCBI Taxonomy" id="418781"/>
    <lineage>
        <taxon>Eukaryota</taxon>
        <taxon>Fungi</taxon>
        <taxon>Dikarya</taxon>
        <taxon>Ascomycota</taxon>
        <taxon>Pezizomycotina</taxon>
        <taxon>Dothideomycetes</taxon>
        <taxon>Dothideomycetidae</taxon>
        <taxon>Mycosphaerellales</taxon>
        <taxon>Teratosphaeriaceae</taxon>
        <taxon>Teratosphaeria</taxon>
    </lineage>
</organism>
<reference evidence="2 3" key="2">
    <citation type="journal article" date="2021" name="Curr. Genet.">
        <title>Genetic response to nitrogen starvation in the aggressive Eucalyptus foliar pathogen Teratosphaeria destructans.</title>
        <authorList>
            <person name="Havenga M."/>
            <person name="Wingfield B.D."/>
            <person name="Wingfield M.J."/>
            <person name="Dreyer L.L."/>
            <person name="Roets F."/>
            <person name="Aylward J."/>
        </authorList>
    </citation>
    <scope>NUCLEOTIDE SEQUENCE [LARGE SCALE GENOMIC DNA]</scope>
    <source>
        <strain evidence="2">CMW44962</strain>
    </source>
</reference>
<dbReference type="AlphaFoldDB" id="A0A9W7SHY0"/>
<dbReference type="EMBL" id="RIBY02002572">
    <property type="protein sequence ID" value="KAH9809266.1"/>
    <property type="molecule type" value="Genomic_DNA"/>
</dbReference>
<evidence type="ECO:0000256" key="1">
    <source>
        <dbReference type="SAM" id="MobiDB-lite"/>
    </source>
</evidence>